<reference evidence="2" key="1">
    <citation type="submission" date="2025-08" db="UniProtKB">
        <authorList>
            <consortium name="RefSeq"/>
        </authorList>
    </citation>
    <scope>IDENTIFICATION</scope>
</reference>
<evidence type="ECO:0000313" key="1">
    <source>
        <dbReference type="Proteomes" id="UP000504632"/>
    </source>
</evidence>
<dbReference type="RefSeq" id="XP_030638647.1">
    <property type="nucleotide sequence ID" value="XM_030782787.1"/>
</dbReference>
<evidence type="ECO:0000313" key="2">
    <source>
        <dbReference type="RefSeq" id="XP_030638647.1"/>
    </source>
</evidence>
<organism evidence="1 2">
    <name type="scientific">Chanos chanos</name>
    <name type="common">Milkfish</name>
    <name type="synonym">Mugil chanos</name>
    <dbReference type="NCBI Taxonomy" id="29144"/>
    <lineage>
        <taxon>Eukaryota</taxon>
        <taxon>Metazoa</taxon>
        <taxon>Chordata</taxon>
        <taxon>Craniata</taxon>
        <taxon>Vertebrata</taxon>
        <taxon>Euteleostomi</taxon>
        <taxon>Actinopterygii</taxon>
        <taxon>Neopterygii</taxon>
        <taxon>Teleostei</taxon>
        <taxon>Ostariophysi</taxon>
        <taxon>Gonorynchiformes</taxon>
        <taxon>Chanidae</taxon>
        <taxon>Chanos</taxon>
    </lineage>
</organism>
<proteinExistence type="predicted"/>
<name>A0A6J2W354_CHACN</name>
<accession>A0A6J2W354</accession>
<dbReference type="OrthoDB" id="8941680at2759"/>
<keyword evidence="1" id="KW-1185">Reference proteome</keyword>
<protein>
    <submittedName>
        <fullName evidence="2">Uncharacterized protein LOC115819224</fullName>
    </submittedName>
</protein>
<dbReference type="GeneID" id="115819224"/>
<sequence length="204" mass="21598">MTFLEKSISCAANVTLCLSALHASLQLFKDHRAPAVGFFLIALSSALSLIPVPGPVYLSVQNDLEWAGETLAPVLATFGFLWLSEDHSTAHLLLIGSSLLPAFADWLSQDGLVLMSRCVALSSLSCALTVCVFAGNVPGLVGGVALCLPQLLAPRVRAKHTIFIGSQNATGGLQRSLIQGSMALGCWVTEKALCKYLSDLKGWD</sequence>
<gene>
    <name evidence="2" type="primary">LOC115819224</name>
</gene>
<dbReference type="Proteomes" id="UP000504632">
    <property type="component" value="Chromosome 8"/>
</dbReference>
<dbReference type="InParanoid" id="A0A6J2W354"/>
<dbReference type="AlphaFoldDB" id="A0A6J2W354"/>